<dbReference type="SMART" id="SM00174">
    <property type="entry name" value="RHO"/>
    <property type="match status" value="1"/>
</dbReference>
<proteinExistence type="inferred from homology"/>
<dbReference type="SMART" id="SM00175">
    <property type="entry name" value="RAB"/>
    <property type="match status" value="1"/>
</dbReference>
<name>A0AAQ3K2G7_9LILI</name>
<protein>
    <submittedName>
        <fullName evidence="6">GTP-binding protein YPTM2</fullName>
    </submittedName>
</protein>
<dbReference type="NCBIfam" id="TIGR00231">
    <property type="entry name" value="small_GTP"/>
    <property type="match status" value="1"/>
</dbReference>
<feature type="compositionally biased region" description="Polar residues" evidence="5">
    <location>
        <begin position="416"/>
        <end position="426"/>
    </location>
</feature>
<organism evidence="6 7">
    <name type="scientific">Canna indica</name>
    <name type="common">Indian-shot</name>
    <dbReference type="NCBI Taxonomy" id="4628"/>
    <lineage>
        <taxon>Eukaryota</taxon>
        <taxon>Viridiplantae</taxon>
        <taxon>Streptophyta</taxon>
        <taxon>Embryophyta</taxon>
        <taxon>Tracheophyta</taxon>
        <taxon>Spermatophyta</taxon>
        <taxon>Magnoliopsida</taxon>
        <taxon>Liliopsida</taxon>
        <taxon>Zingiberales</taxon>
        <taxon>Cannaceae</taxon>
        <taxon>Canna</taxon>
    </lineage>
</organism>
<dbReference type="PANTHER" id="PTHR47977">
    <property type="entry name" value="RAS-RELATED PROTEIN RAB"/>
    <property type="match status" value="1"/>
</dbReference>
<dbReference type="SUPFAM" id="SSF52540">
    <property type="entry name" value="P-loop containing nucleoside triphosphate hydrolases"/>
    <property type="match status" value="1"/>
</dbReference>
<dbReference type="AlphaFoldDB" id="A0AAQ3K2G7"/>
<dbReference type="PROSITE" id="PS51419">
    <property type="entry name" value="RAB"/>
    <property type="match status" value="1"/>
</dbReference>
<dbReference type="FunFam" id="3.40.50.300:FF:001447">
    <property type="entry name" value="Ras-related protein Rab-1B"/>
    <property type="match status" value="1"/>
</dbReference>
<dbReference type="InterPro" id="IPR050227">
    <property type="entry name" value="Rab"/>
</dbReference>
<dbReference type="Pfam" id="PF00071">
    <property type="entry name" value="Ras"/>
    <property type="match status" value="1"/>
</dbReference>
<feature type="region of interest" description="Disordered" evidence="5">
    <location>
        <begin position="405"/>
        <end position="426"/>
    </location>
</feature>
<comment type="similarity">
    <text evidence="1">Belongs to the small GTPase superfamily. Rab family.</text>
</comment>
<dbReference type="PROSITE" id="PS51420">
    <property type="entry name" value="RHO"/>
    <property type="match status" value="1"/>
</dbReference>
<evidence type="ECO:0000256" key="4">
    <source>
        <dbReference type="ARBA" id="ARBA00037868"/>
    </source>
</evidence>
<dbReference type="GO" id="GO:0012505">
    <property type="term" value="C:endomembrane system"/>
    <property type="evidence" value="ECO:0007669"/>
    <property type="project" value="UniProtKB-SubCell"/>
</dbReference>
<dbReference type="SMART" id="SM00176">
    <property type="entry name" value="RAN"/>
    <property type="match status" value="1"/>
</dbReference>
<evidence type="ECO:0000256" key="5">
    <source>
        <dbReference type="SAM" id="MobiDB-lite"/>
    </source>
</evidence>
<dbReference type="InterPro" id="IPR001806">
    <property type="entry name" value="Small_GTPase"/>
</dbReference>
<evidence type="ECO:0000313" key="6">
    <source>
        <dbReference type="EMBL" id="WOK98921.1"/>
    </source>
</evidence>
<dbReference type="PROSITE" id="PS51421">
    <property type="entry name" value="RAS"/>
    <property type="match status" value="1"/>
</dbReference>
<evidence type="ECO:0000256" key="1">
    <source>
        <dbReference type="ARBA" id="ARBA00006270"/>
    </source>
</evidence>
<keyword evidence="3" id="KW-0342">GTP-binding</keyword>
<dbReference type="Gene3D" id="3.40.50.300">
    <property type="entry name" value="P-loop containing nucleotide triphosphate hydrolases"/>
    <property type="match status" value="1"/>
</dbReference>
<dbReference type="GO" id="GO:0005525">
    <property type="term" value="F:GTP binding"/>
    <property type="evidence" value="ECO:0007669"/>
    <property type="project" value="UniProtKB-KW"/>
</dbReference>
<keyword evidence="2" id="KW-0547">Nucleotide-binding</keyword>
<dbReference type="EMBL" id="CP136891">
    <property type="protein sequence ID" value="WOK98921.1"/>
    <property type="molecule type" value="Genomic_DNA"/>
</dbReference>
<comment type="subcellular location">
    <subcellularLocation>
        <location evidence="4">Endomembrane system</location>
        <topology evidence="4">Lipid-anchor</topology>
    </subcellularLocation>
</comment>
<dbReference type="PRINTS" id="PR00449">
    <property type="entry name" value="RASTRNSFRMNG"/>
</dbReference>
<keyword evidence="7" id="KW-1185">Reference proteome</keyword>
<reference evidence="6 7" key="1">
    <citation type="submission" date="2023-10" db="EMBL/GenBank/DDBJ databases">
        <title>Chromosome-scale genome assembly provides insights into flower coloration mechanisms of Canna indica.</title>
        <authorList>
            <person name="Li C."/>
        </authorList>
    </citation>
    <scope>NUCLEOTIDE SEQUENCE [LARGE SCALE GENOMIC DNA]</scope>
    <source>
        <tissue evidence="6">Flower</tissue>
    </source>
</reference>
<dbReference type="GO" id="GO:0003924">
    <property type="term" value="F:GTPase activity"/>
    <property type="evidence" value="ECO:0007669"/>
    <property type="project" value="InterPro"/>
</dbReference>
<dbReference type="InterPro" id="IPR027417">
    <property type="entry name" value="P-loop_NTPase"/>
</dbReference>
<evidence type="ECO:0000256" key="2">
    <source>
        <dbReference type="ARBA" id="ARBA00022741"/>
    </source>
</evidence>
<dbReference type="InterPro" id="IPR005225">
    <property type="entry name" value="Small_GTP-bd"/>
</dbReference>
<evidence type="ECO:0000256" key="3">
    <source>
        <dbReference type="ARBA" id="ARBA00023134"/>
    </source>
</evidence>
<dbReference type="Proteomes" id="UP001327560">
    <property type="component" value="Chromosome 2"/>
</dbReference>
<sequence length="426" mass="48752">MLRQKLRVWSKNIMNAKLEHITSLEIELENELRKGEAVGPPNSVGDSRLKEIREKLDKCYEVQNAYWKQRAKVKWLTDGDRNTNFFHRMTTGRKQKNWITSIAVDGRTVWEPKDIELEFLDFFRNSIDSHAAQLLRPNWTEIFRDELYDQSNLTRGFENQEILDGLKGMGKNKALGPNGLTPEFFDQILGYYWPISLTSSIVKLFSKLMANRLKSHMESLIGKAQSAFLPRRSTLDSFMAALELILFCKKNDMDTIMLKLNLSKAFDYKIRTVEQDGKTMKLQIWDTAGQERFRTITSSYYRGAHGIIIVYDVTDQESFNNVKQWLNEIDRYAGDNVNKLLVGNKCDLTANKVVSYETAKAFADEIGIPFMETSAKSATNVEQAFMAMAANIKDRMASQPAMNAARPPTVQMRGQPVNQKASCCSS</sequence>
<accession>A0AAQ3K2G7</accession>
<evidence type="ECO:0000313" key="7">
    <source>
        <dbReference type="Proteomes" id="UP001327560"/>
    </source>
</evidence>
<gene>
    <name evidence="6" type="ORF">Cni_G07633</name>
</gene>
<dbReference type="SMART" id="SM00173">
    <property type="entry name" value="RAS"/>
    <property type="match status" value="1"/>
</dbReference>